<dbReference type="InterPro" id="IPR017441">
    <property type="entry name" value="Protein_kinase_ATP_BS"/>
</dbReference>
<dbReference type="AlphaFoldDB" id="A0A8S1W7W0"/>
<dbReference type="PANTHER" id="PTHR24348">
    <property type="entry name" value="SERINE/THREONINE-PROTEIN KINASE UNC-51-RELATED"/>
    <property type="match status" value="1"/>
</dbReference>
<protein>
    <recommendedName>
        <fullName evidence="5">Protein kinase domain-containing protein</fullName>
    </recommendedName>
</protein>
<dbReference type="PANTHER" id="PTHR24348:SF68">
    <property type="entry name" value="SERINE_THREONINE-PROTEIN KINASE ATG1C"/>
    <property type="match status" value="1"/>
</dbReference>
<keyword evidence="2 4" id="KW-0547">Nucleotide-binding</keyword>
<dbReference type="Proteomes" id="UP000683925">
    <property type="component" value="Unassembled WGS sequence"/>
</dbReference>
<evidence type="ECO:0000313" key="7">
    <source>
        <dbReference type="Proteomes" id="UP000683925"/>
    </source>
</evidence>
<dbReference type="OrthoDB" id="6513151at2759"/>
<dbReference type="GO" id="GO:0004674">
    <property type="term" value="F:protein serine/threonine kinase activity"/>
    <property type="evidence" value="ECO:0007669"/>
    <property type="project" value="InterPro"/>
</dbReference>
<dbReference type="EMBL" id="CAJJDP010000082">
    <property type="protein sequence ID" value="CAD8184455.1"/>
    <property type="molecule type" value="Genomic_DNA"/>
</dbReference>
<dbReference type="GO" id="GO:0005737">
    <property type="term" value="C:cytoplasm"/>
    <property type="evidence" value="ECO:0007669"/>
    <property type="project" value="TreeGrafter"/>
</dbReference>
<accession>A0A8S1W7W0</accession>
<evidence type="ECO:0000313" key="6">
    <source>
        <dbReference type="EMBL" id="CAD8184455.1"/>
    </source>
</evidence>
<dbReference type="GO" id="GO:0010506">
    <property type="term" value="P:regulation of autophagy"/>
    <property type="evidence" value="ECO:0007669"/>
    <property type="project" value="InterPro"/>
</dbReference>
<keyword evidence="3 4" id="KW-0067">ATP-binding</keyword>
<feature type="domain" description="Protein kinase" evidence="5">
    <location>
        <begin position="42"/>
        <end position="301"/>
    </location>
</feature>
<organism evidence="6 7">
    <name type="scientific">Paramecium octaurelia</name>
    <dbReference type="NCBI Taxonomy" id="43137"/>
    <lineage>
        <taxon>Eukaryota</taxon>
        <taxon>Sar</taxon>
        <taxon>Alveolata</taxon>
        <taxon>Ciliophora</taxon>
        <taxon>Intramacronucleata</taxon>
        <taxon>Oligohymenophorea</taxon>
        <taxon>Peniculida</taxon>
        <taxon>Parameciidae</taxon>
        <taxon>Paramecium</taxon>
    </lineage>
</organism>
<evidence type="ECO:0000256" key="4">
    <source>
        <dbReference type="PROSITE-ProRule" id="PRU10141"/>
    </source>
</evidence>
<keyword evidence="7" id="KW-1185">Reference proteome</keyword>
<comment type="subunit">
    <text evidence="1">Monomer.</text>
</comment>
<evidence type="ECO:0000259" key="5">
    <source>
        <dbReference type="PROSITE" id="PS50011"/>
    </source>
</evidence>
<dbReference type="PROSITE" id="PS00108">
    <property type="entry name" value="PROTEIN_KINASE_ST"/>
    <property type="match status" value="1"/>
</dbReference>
<evidence type="ECO:0000256" key="2">
    <source>
        <dbReference type="ARBA" id="ARBA00022741"/>
    </source>
</evidence>
<dbReference type="PROSITE" id="PS50011">
    <property type="entry name" value="PROTEIN_KINASE_DOM"/>
    <property type="match status" value="1"/>
</dbReference>
<dbReference type="OMA" id="FANKCKS"/>
<evidence type="ECO:0000256" key="3">
    <source>
        <dbReference type="ARBA" id="ARBA00022840"/>
    </source>
</evidence>
<dbReference type="InterPro" id="IPR008271">
    <property type="entry name" value="Ser/Thr_kinase_AS"/>
</dbReference>
<dbReference type="SMART" id="SM00220">
    <property type="entry name" value="S_TKc"/>
    <property type="match status" value="1"/>
</dbReference>
<dbReference type="GO" id="GO:0005524">
    <property type="term" value="F:ATP binding"/>
    <property type="evidence" value="ECO:0007669"/>
    <property type="project" value="UniProtKB-UniRule"/>
</dbReference>
<comment type="caution">
    <text evidence="6">The sequence shown here is derived from an EMBL/GenBank/DDBJ whole genome shotgun (WGS) entry which is preliminary data.</text>
</comment>
<dbReference type="PROSITE" id="PS00107">
    <property type="entry name" value="PROTEIN_KINASE_ATP"/>
    <property type="match status" value="1"/>
</dbReference>
<sequence>MFQSNSLKDRLKCKIEFDQEEEKPEITSLSLVDDVIKFEDRYEILQVLGEGAHAIVKLARRKETNELYAVKITRMNNEEIYNNVKRTFYNARCLRHQNIIQEIELFINEKYCSACLVMEYCPFPTLQQILIERGTLREDETRQIIKQLLTTIQYIHNKGISHRDIKPDNILVNLEGDCELKLLDFGVSRRFLSKNNHIEMLTKTGNIYYCAPEIYHQPHYSKEIDIWSIGVVMFQCMTGQLPLHENTMSDQIQLLKTPELWNFKNKVKDESLSAQNLLFRLLSADPKKRITPMEALTHPFIEKNHIYTTLAMLSSTKIFEDDDGFANKCKSLQTSLSINQKQNLHRALKTLHLGIEYQDIVIEDLIQELGNIHVVQKRNGEHYSGLIQLINSLGNSSGNNQTEVQNSSGQCNLEIGSSQSILSTENYTQDCFGELCNMQSSVDLGITGNTSNNIQNEDKKKQSSINQFATEIGSKIECSIDINLVEQEFGSNNKQNQFISTLDVLGIKECKEEVENTI</sequence>
<evidence type="ECO:0000256" key="1">
    <source>
        <dbReference type="ARBA" id="ARBA00011245"/>
    </source>
</evidence>
<dbReference type="Pfam" id="PF00069">
    <property type="entry name" value="Pkinase"/>
    <property type="match status" value="1"/>
</dbReference>
<gene>
    <name evidence="6" type="ORF">POCTA_138.1.T0830102</name>
</gene>
<dbReference type="FunFam" id="1.10.510.10:FF:000571">
    <property type="entry name" value="Maternal embryonic leucine zipper kinase"/>
    <property type="match status" value="1"/>
</dbReference>
<dbReference type="InterPro" id="IPR000719">
    <property type="entry name" value="Prot_kinase_dom"/>
</dbReference>
<reference evidence="6" key="1">
    <citation type="submission" date="2021-01" db="EMBL/GenBank/DDBJ databases">
        <authorList>
            <consortium name="Genoscope - CEA"/>
            <person name="William W."/>
        </authorList>
    </citation>
    <scope>NUCLEOTIDE SEQUENCE</scope>
</reference>
<name>A0A8S1W7W0_PAROT</name>
<dbReference type="InterPro" id="IPR045269">
    <property type="entry name" value="Atg1-like"/>
</dbReference>
<feature type="binding site" evidence="4">
    <location>
        <position position="71"/>
    </location>
    <ligand>
        <name>ATP</name>
        <dbReference type="ChEBI" id="CHEBI:30616"/>
    </ligand>
</feature>
<proteinExistence type="predicted"/>